<gene>
    <name evidence="2" type="ORF">SAMN04489713_111212</name>
</gene>
<organism evidence="2 3">
    <name type="scientific">Actinomadura madurae</name>
    <dbReference type="NCBI Taxonomy" id="1993"/>
    <lineage>
        <taxon>Bacteria</taxon>
        <taxon>Bacillati</taxon>
        <taxon>Actinomycetota</taxon>
        <taxon>Actinomycetes</taxon>
        <taxon>Streptosporangiales</taxon>
        <taxon>Thermomonosporaceae</taxon>
        <taxon>Actinomadura</taxon>
    </lineage>
</organism>
<dbReference type="InParanoid" id="A0A1I5MB34"/>
<reference evidence="2 3" key="1">
    <citation type="submission" date="2016-10" db="EMBL/GenBank/DDBJ databases">
        <authorList>
            <person name="de Groot N.N."/>
        </authorList>
    </citation>
    <scope>NUCLEOTIDE SEQUENCE [LARGE SCALE GENOMIC DNA]</scope>
    <source>
        <strain evidence="2 3">DSM 43067</strain>
    </source>
</reference>
<keyword evidence="3" id="KW-1185">Reference proteome</keyword>
<protein>
    <recommendedName>
        <fullName evidence="4">Secreted protein</fullName>
    </recommendedName>
</protein>
<dbReference type="EMBL" id="FOVH01000011">
    <property type="protein sequence ID" value="SFP06221.1"/>
    <property type="molecule type" value="Genomic_DNA"/>
</dbReference>
<evidence type="ECO:0008006" key="4">
    <source>
        <dbReference type="Google" id="ProtNLM"/>
    </source>
</evidence>
<proteinExistence type="predicted"/>
<evidence type="ECO:0000256" key="1">
    <source>
        <dbReference type="SAM" id="SignalP"/>
    </source>
</evidence>
<dbReference type="eggNOG" id="ENOG5030BU2">
    <property type="taxonomic scope" value="Bacteria"/>
</dbReference>
<accession>A0A1I5MB34</accession>
<dbReference type="Proteomes" id="UP000183413">
    <property type="component" value="Unassembled WGS sequence"/>
</dbReference>
<feature type="signal peptide" evidence="1">
    <location>
        <begin position="1"/>
        <end position="31"/>
    </location>
</feature>
<evidence type="ECO:0000313" key="2">
    <source>
        <dbReference type="EMBL" id="SFP06221.1"/>
    </source>
</evidence>
<sequence>MVILSRVRTILTATAAAAVVMSSFFPGVAQAGQNAGACTRASGSHAKCAGSAKFQAKGEHFFLTDNAADGAGVFLQITVDGVVLTPNKKNTKGAGTTIDFNSSWPEGLKVEFVVCLTDDGVVLSKTCNGGTGVS</sequence>
<feature type="chain" id="PRO_5010220622" description="Secreted protein" evidence="1">
    <location>
        <begin position="32"/>
        <end position="134"/>
    </location>
</feature>
<dbReference type="STRING" id="1993.SAMN04489713_111212"/>
<name>A0A1I5MB34_9ACTN</name>
<dbReference type="RefSeq" id="WP_075022862.1">
    <property type="nucleotide sequence ID" value="NZ_FOVH01000011.1"/>
</dbReference>
<evidence type="ECO:0000313" key="3">
    <source>
        <dbReference type="Proteomes" id="UP000183413"/>
    </source>
</evidence>
<dbReference type="AlphaFoldDB" id="A0A1I5MB34"/>
<keyword evidence="1" id="KW-0732">Signal</keyword>